<keyword evidence="1" id="KW-0238">DNA-binding</keyword>
<feature type="domain" description="HTH luxR-type" evidence="3">
    <location>
        <begin position="236"/>
        <end position="302"/>
    </location>
</feature>
<evidence type="ECO:0000313" key="5">
    <source>
        <dbReference type="EMBL" id="AOS44499.1"/>
    </source>
</evidence>
<evidence type="ECO:0000313" key="6">
    <source>
        <dbReference type="Proteomes" id="UP000095228"/>
    </source>
</evidence>
<dbReference type="InterPro" id="IPR011006">
    <property type="entry name" value="CheY-like_superfamily"/>
</dbReference>
<dbReference type="SMART" id="SM00421">
    <property type="entry name" value="HTH_LUXR"/>
    <property type="match status" value="1"/>
</dbReference>
<dbReference type="InterPro" id="IPR039420">
    <property type="entry name" value="WalR-like"/>
</dbReference>
<dbReference type="AlphaFoldDB" id="A0A1D8AUC4"/>
<organism evidence="5 6">
    <name type="scientific">Lacunisphaera limnophila</name>
    <dbReference type="NCBI Taxonomy" id="1838286"/>
    <lineage>
        <taxon>Bacteria</taxon>
        <taxon>Pseudomonadati</taxon>
        <taxon>Verrucomicrobiota</taxon>
        <taxon>Opitutia</taxon>
        <taxon>Opitutales</taxon>
        <taxon>Opitutaceae</taxon>
        <taxon>Lacunisphaera</taxon>
    </lineage>
</organism>
<dbReference type="GO" id="GO:0006355">
    <property type="term" value="P:regulation of DNA-templated transcription"/>
    <property type="evidence" value="ECO:0007669"/>
    <property type="project" value="InterPro"/>
</dbReference>
<dbReference type="PANTHER" id="PTHR43214">
    <property type="entry name" value="TWO-COMPONENT RESPONSE REGULATOR"/>
    <property type="match status" value="1"/>
</dbReference>
<accession>A0A1D8AUC4</accession>
<dbReference type="KEGG" id="obg:Verru16b_01561"/>
<dbReference type="CDD" id="cd06170">
    <property type="entry name" value="LuxR_C_like"/>
    <property type="match status" value="1"/>
</dbReference>
<dbReference type="PROSITE" id="PS50110">
    <property type="entry name" value="RESPONSE_REGULATORY"/>
    <property type="match status" value="1"/>
</dbReference>
<dbReference type="Pfam" id="PF00072">
    <property type="entry name" value="Response_reg"/>
    <property type="match status" value="1"/>
</dbReference>
<dbReference type="InterPro" id="IPR036388">
    <property type="entry name" value="WH-like_DNA-bd_sf"/>
</dbReference>
<dbReference type="Gene3D" id="1.10.10.10">
    <property type="entry name" value="Winged helix-like DNA-binding domain superfamily/Winged helix DNA-binding domain"/>
    <property type="match status" value="1"/>
</dbReference>
<name>A0A1D8AUC4_9BACT</name>
<proteinExistence type="predicted"/>
<dbReference type="InterPro" id="IPR000792">
    <property type="entry name" value="Tscrpt_reg_LuxR_C"/>
</dbReference>
<dbReference type="PANTHER" id="PTHR43214:SF44">
    <property type="entry name" value="TWO-COMPONENT RESPONSE REGULATOR"/>
    <property type="match status" value="1"/>
</dbReference>
<dbReference type="SUPFAM" id="SSF46894">
    <property type="entry name" value="C-terminal effector domain of the bipartite response regulators"/>
    <property type="match status" value="1"/>
</dbReference>
<dbReference type="PRINTS" id="PR00038">
    <property type="entry name" value="HTHLUXR"/>
</dbReference>
<keyword evidence="6" id="KW-1185">Reference proteome</keyword>
<evidence type="ECO:0000259" key="3">
    <source>
        <dbReference type="PROSITE" id="PS50043"/>
    </source>
</evidence>
<evidence type="ECO:0000256" key="2">
    <source>
        <dbReference type="PROSITE-ProRule" id="PRU00169"/>
    </source>
</evidence>
<dbReference type="InterPro" id="IPR016032">
    <property type="entry name" value="Sig_transdc_resp-reg_C-effctor"/>
</dbReference>
<dbReference type="Proteomes" id="UP000095228">
    <property type="component" value="Chromosome"/>
</dbReference>
<dbReference type="Gene3D" id="3.40.50.2300">
    <property type="match status" value="1"/>
</dbReference>
<feature type="domain" description="Response regulatory" evidence="4">
    <location>
        <begin position="6"/>
        <end position="122"/>
    </location>
</feature>
<dbReference type="PROSITE" id="PS50043">
    <property type="entry name" value="HTH_LUXR_2"/>
    <property type="match status" value="1"/>
</dbReference>
<dbReference type="GO" id="GO:0003677">
    <property type="term" value="F:DNA binding"/>
    <property type="evidence" value="ECO:0007669"/>
    <property type="project" value="UniProtKB-KW"/>
</dbReference>
<sequence>MSQPSTVLVVDDTPANLGLVLESLGAAGLRVLVAESGARALELLAQQPVDLVLLDMIMPGLDGLAVCQRMKQHPVWRDLPLIFLTAVDDPAQKVRALEAGAVDYLNKPVHPPEVLARVRTHLDLQAARLALQRKNTQLEAEIALRLDAESQLAQSLDRALLIADREGRLVFQTHRATHLLFKHLAHHQPGRLPPELVRVERYQSPAGTLLLHRFMEQGNDALTVLYLIEEHAPPGPAELTKLGITPRQAEVLYWIAQGKTNAEIAIILGTSPRTVEKHVEQLLERLGVENRVGAAAQASELLRRLPG</sequence>
<feature type="modified residue" description="4-aspartylphosphate" evidence="2">
    <location>
        <position position="55"/>
    </location>
</feature>
<dbReference type="STRING" id="1838286.Verru16b_01561"/>
<dbReference type="GO" id="GO:0000160">
    <property type="term" value="P:phosphorelay signal transduction system"/>
    <property type="evidence" value="ECO:0007669"/>
    <property type="project" value="InterPro"/>
</dbReference>
<dbReference type="SMART" id="SM00448">
    <property type="entry name" value="REC"/>
    <property type="match status" value="1"/>
</dbReference>
<reference evidence="5 6" key="1">
    <citation type="submission" date="2016-06" db="EMBL/GenBank/DDBJ databases">
        <title>Three novel species with peptidoglycan cell walls form the new genus Lacunisphaera gen. nov. in the family Opitutaceae of the verrucomicrobial subdivision 4.</title>
        <authorList>
            <person name="Rast P."/>
            <person name="Gloeckner I."/>
            <person name="Jogler M."/>
            <person name="Boedeker C."/>
            <person name="Jeske O."/>
            <person name="Wiegand S."/>
            <person name="Reinhardt R."/>
            <person name="Schumann P."/>
            <person name="Rohde M."/>
            <person name="Spring S."/>
            <person name="Gloeckner F.O."/>
            <person name="Jogler C."/>
        </authorList>
    </citation>
    <scope>NUCLEOTIDE SEQUENCE [LARGE SCALE GENOMIC DNA]</scope>
    <source>
        <strain evidence="5 6">IG16b</strain>
    </source>
</reference>
<gene>
    <name evidence="5" type="primary">pleD_1</name>
    <name evidence="5" type="ORF">Verru16b_01561</name>
</gene>
<dbReference type="OrthoDB" id="9804747at2"/>
<evidence type="ECO:0000259" key="4">
    <source>
        <dbReference type="PROSITE" id="PS50110"/>
    </source>
</evidence>
<dbReference type="Pfam" id="PF00196">
    <property type="entry name" value="GerE"/>
    <property type="match status" value="1"/>
</dbReference>
<protein>
    <submittedName>
        <fullName evidence="5">Response regulator PleD</fullName>
    </submittedName>
</protein>
<dbReference type="RefSeq" id="WP_069961741.1">
    <property type="nucleotide sequence ID" value="NZ_CP016094.1"/>
</dbReference>
<dbReference type="SUPFAM" id="SSF52172">
    <property type="entry name" value="CheY-like"/>
    <property type="match status" value="1"/>
</dbReference>
<evidence type="ECO:0000256" key="1">
    <source>
        <dbReference type="ARBA" id="ARBA00023125"/>
    </source>
</evidence>
<dbReference type="InterPro" id="IPR001789">
    <property type="entry name" value="Sig_transdc_resp-reg_receiver"/>
</dbReference>
<keyword evidence="2" id="KW-0597">Phosphoprotein</keyword>
<dbReference type="EMBL" id="CP016094">
    <property type="protein sequence ID" value="AOS44499.1"/>
    <property type="molecule type" value="Genomic_DNA"/>
</dbReference>